<accession>A0ABR3SQM3</accession>
<keyword evidence="2" id="KW-1185">Reference proteome</keyword>
<sequence length="377" mass="43618">MGNGTYPKSPRPIHVSPSNIQQWAPRARSWRRSRCLTLVAVALLLLLWYNHDAEPRPARRLPNGLDDSAVDWSRFAYSQYATNGAYLCNSVMLFDQLHRLGSRADRVLFYPMEWDTTVESTTDRDSQLLVLARDTLGVKIVPMNMQSVRAEQHPDDDADGETWDFSINKFLAWNLTQYDRVLHIDSDVAVHQSLDDLFFLPDAPVAMPRAYWELPHTRKLTSLLVLLRPAAAEYEALMHAAYTSEGNLRKFDMELLNDRYQDSAMVLPHRQFALLTGEFRRPDHTMYLGSEDEYWDTEKIYDAARLVHFSDWPLPKPWIMWPHKLLAEMLPKCKIRPGTAAESGCQDRDLWKALYEDFRARRKACPTIGSATRRCLC</sequence>
<dbReference type="EMBL" id="JAJVDC020000074">
    <property type="protein sequence ID" value="KAL1627224.1"/>
    <property type="molecule type" value="Genomic_DNA"/>
</dbReference>
<dbReference type="Gene3D" id="3.90.550.10">
    <property type="entry name" value="Spore Coat Polysaccharide Biosynthesis Protein SpsA, Chain A"/>
    <property type="match status" value="1"/>
</dbReference>
<organism evidence="1 2">
    <name type="scientific">Neofusicoccum ribis</name>
    <dbReference type="NCBI Taxonomy" id="45134"/>
    <lineage>
        <taxon>Eukaryota</taxon>
        <taxon>Fungi</taxon>
        <taxon>Dikarya</taxon>
        <taxon>Ascomycota</taxon>
        <taxon>Pezizomycotina</taxon>
        <taxon>Dothideomycetes</taxon>
        <taxon>Dothideomycetes incertae sedis</taxon>
        <taxon>Botryosphaeriales</taxon>
        <taxon>Botryosphaeriaceae</taxon>
        <taxon>Neofusicoccum</taxon>
    </lineage>
</organism>
<dbReference type="InterPro" id="IPR050587">
    <property type="entry name" value="GNT1/Glycosyltrans_8"/>
</dbReference>
<dbReference type="InterPro" id="IPR029044">
    <property type="entry name" value="Nucleotide-diphossugar_trans"/>
</dbReference>
<gene>
    <name evidence="1" type="ORF">SLS56_006463</name>
</gene>
<comment type="caution">
    <text evidence="1">The sequence shown here is derived from an EMBL/GenBank/DDBJ whole genome shotgun (WGS) entry which is preliminary data.</text>
</comment>
<name>A0ABR3SQM3_9PEZI</name>
<evidence type="ECO:0000313" key="1">
    <source>
        <dbReference type="EMBL" id="KAL1627224.1"/>
    </source>
</evidence>
<proteinExistence type="predicted"/>
<protein>
    <recommendedName>
        <fullName evidence="3">Glycosyltransferase family 8 protein</fullName>
    </recommendedName>
</protein>
<dbReference type="Proteomes" id="UP001521116">
    <property type="component" value="Unassembled WGS sequence"/>
</dbReference>
<evidence type="ECO:0000313" key="2">
    <source>
        <dbReference type="Proteomes" id="UP001521116"/>
    </source>
</evidence>
<dbReference type="PANTHER" id="PTHR11183">
    <property type="entry name" value="GLYCOGENIN SUBFAMILY MEMBER"/>
    <property type="match status" value="1"/>
</dbReference>
<reference evidence="1 2" key="1">
    <citation type="submission" date="2024-02" db="EMBL/GenBank/DDBJ databases">
        <title>De novo assembly and annotation of 12 fungi associated with fruit tree decline syndrome in Ontario, Canada.</title>
        <authorList>
            <person name="Sulman M."/>
            <person name="Ellouze W."/>
            <person name="Ilyukhin E."/>
        </authorList>
    </citation>
    <scope>NUCLEOTIDE SEQUENCE [LARGE SCALE GENOMIC DNA]</scope>
    <source>
        <strain evidence="1 2">M1-105</strain>
    </source>
</reference>
<dbReference type="SUPFAM" id="SSF53448">
    <property type="entry name" value="Nucleotide-diphospho-sugar transferases"/>
    <property type="match status" value="1"/>
</dbReference>
<evidence type="ECO:0008006" key="3">
    <source>
        <dbReference type="Google" id="ProtNLM"/>
    </source>
</evidence>